<evidence type="ECO:0000259" key="10">
    <source>
        <dbReference type="PROSITE" id="PS51758"/>
    </source>
</evidence>
<dbReference type="EMBL" id="ML119114">
    <property type="protein sequence ID" value="RPB15235.1"/>
    <property type="molecule type" value="Genomic_DNA"/>
</dbReference>
<evidence type="ECO:0000313" key="12">
    <source>
        <dbReference type="Proteomes" id="UP000277580"/>
    </source>
</evidence>
<protein>
    <recommendedName>
        <fullName evidence="10">Letm1 RBD domain-containing protein</fullName>
    </recommendedName>
</protein>
<evidence type="ECO:0000256" key="5">
    <source>
        <dbReference type="ARBA" id="ARBA00023128"/>
    </source>
</evidence>
<feature type="compositionally biased region" description="Low complexity" evidence="8">
    <location>
        <begin position="1"/>
        <end position="18"/>
    </location>
</feature>
<keyword evidence="3" id="KW-0999">Mitochondrion inner membrane</keyword>
<keyword evidence="2 9" id="KW-0812">Transmembrane</keyword>
<dbReference type="GO" id="GO:0005743">
    <property type="term" value="C:mitochondrial inner membrane"/>
    <property type="evidence" value="ECO:0007669"/>
    <property type="project" value="UniProtKB-SubCell"/>
</dbReference>
<organism evidence="11 12">
    <name type="scientific">Morchella conica CCBAS932</name>
    <dbReference type="NCBI Taxonomy" id="1392247"/>
    <lineage>
        <taxon>Eukaryota</taxon>
        <taxon>Fungi</taxon>
        <taxon>Dikarya</taxon>
        <taxon>Ascomycota</taxon>
        <taxon>Pezizomycotina</taxon>
        <taxon>Pezizomycetes</taxon>
        <taxon>Pezizales</taxon>
        <taxon>Morchellaceae</taxon>
        <taxon>Morchella</taxon>
    </lineage>
</organism>
<dbReference type="GO" id="GO:0043022">
    <property type="term" value="F:ribosome binding"/>
    <property type="evidence" value="ECO:0007669"/>
    <property type="project" value="InterPro"/>
</dbReference>
<evidence type="ECO:0000256" key="2">
    <source>
        <dbReference type="ARBA" id="ARBA00022692"/>
    </source>
</evidence>
<evidence type="ECO:0000256" key="3">
    <source>
        <dbReference type="ARBA" id="ARBA00022792"/>
    </source>
</evidence>
<dbReference type="InParanoid" id="A0A3N4LB57"/>
<evidence type="ECO:0000256" key="9">
    <source>
        <dbReference type="SAM" id="Phobius"/>
    </source>
</evidence>
<dbReference type="Proteomes" id="UP000277580">
    <property type="component" value="Unassembled WGS sequence"/>
</dbReference>
<keyword evidence="5 7" id="KW-0496">Mitochondrion</keyword>
<dbReference type="PROSITE" id="PS51758">
    <property type="entry name" value="LETM1_RBD"/>
    <property type="match status" value="1"/>
</dbReference>
<keyword evidence="12" id="KW-1185">Reference proteome</keyword>
<keyword evidence="4 9" id="KW-1133">Transmembrane helix</keyword>
<dbReference type="OrthoDB" id="73691at2759"/>
<feature type="region of interest" description="Disordered" evidence="8">
    <location>
        <begin position="1"/>
        <end position="32"/>
    </location>
</feature>
<evidence type="ECO:0000313" key="11">
    <source>
        <dbReference type="EMBL" id="RPB15235.1"/>
    </source>
</evidence>
<feature type="domain" description="Letm1 RBD" evidence="10">
    <location>
        <begin position="108"/>
        <end position="305"/>
    </location>
</feature>
<reference evidence="11 12" key="1">
    <citation type="journal article" date="2018" name="Nat. Ecol. Evol.">
        <title>Pezizomycetes genomes reveal the molecular basis of ectomycorrhizal truffle lifestyle.</title>
        <authorList>
            <person name="Murat C."/>
            <person name="Payen T."/>
            <person name="Noel B."/>
            <person name="Kuo A."/>
            <person name="Morin E."/>
            <person name="Chen J."/>
            <person name="Kohler A."/>
            <person name="Krizsan K."/>
            <person name="Balestrini R."/>
            <person name="Da Silva C."/>
            <person name="Montanini B."/>
            <person name="Hainaut M."/>
            <person name="Levati E."/>
            <person name="Barry K.W."/>
            <person name="Belfiori B."/>
            <person name="Cichocki N."/>
            <person name="Clum A."/>
            <person name="Dockter R.B."/>
            <person name="Fauchery L."/>
            <person name="Guy J."/>
            <person name="Iotti M."/>
            <person name="Le Tacon F."/>
            <person name="Lindquist E.A."/>
            <person name="Lipzen A."/>
            <person name="Malagnac F."/>
            <person name="Mello A."/>
            <person name="Molinier V."/>
            <person name="Miyauchi S."/>
            <person name="Poulain J."/>
            <person name="Riccioni C."/>
            <person name="Rubini A."/>
            <person name="Sitrit Y."/>
            <person name="Splivallo R."/>
            <person name="Traeger S."/>
            <person name="Wang M."/>
            <person name="Zifcakova L."/>
            <person name="Wipf D."/>
            <person name="Zambonelli A."/>
            <person name="Paolocci F."/>
            <person name="Nowrousian M."/>
            <person name="Ottonello S."/>
            <person name="Baldrian P."/>
            <person name="Spatafora J.W."/>
            <person name="Henrissat B."/>
            <person name="Nagy L.G."/>
            <person name="Aury J.M."/>
            <person name="Wincker P."/>
            <person name="Grigoriev I.V."/>
            <person name="Bonfante P."/>
            <person name="Martin F.M."/>
        </authorList>
    </citation>
    <scope>NUCLEOTIDE SEQUENCE [LARGE SCALE GENOMIC DNA]</scope>
    <source>
        <strain evidence="11 12">CCBAS932</strain>
    </source>
</reference>
<accession>A0A3N4LB57</accession>
<proteinExistence type="predicted"/>
<dbReference type="Pfam" id="PF07766">
    <property type="entry name" value="LETM1_RBD"/>
    <property type="match status" value="1"/>
</dbReference>
<dbReference type="PANTHER" id="PTHR14009:SF6">
    <property type="entry name" value="LETM1 RBD DOMAIN-CONTAINING PROTEIN"/>
    <property type="match status" value="1"/>
</dbReference>
<feature type="region of interest" description="Disordered" evidence="8">
    <location>
        <begin position="294"/>
        <end position="313"/>
    </location>
</feature>
<feature type="transmembrane region" description="Helical" evidence="9">
    <location>
        <begin position="112"/>
        <end position="133"/>
    </location>
</feature>
<comment type="subcellular location">
    <subcellularLocation>
        <location evidence="1">Mitochondrion inner membrane</location>
        <topology evidence="1">Single-pass membrane protein</topology>
    </subcellularLocation>
</comment>
<dbReference type="InterPro" id="IPR044202">
    <property type="entry name" value="LETM1/MDM38-like"/>
</dbReference>
<dbReference type="PANTHER" id="PTHR14009">
    <property type="entry name" value="LEUCINE ZIPPER-EF-HAND CONTAINING TRANSMEMBRANE PROTEIN"/>
    <property type="match status" value="1"/>
</dbReference>
<gene>
    <name evidence="11" type="ORF">P167DRAFT_552137</name>
</gene>
<dbReference type="AlphaFoldDB" id="A0A3N4LB57"/>
<evidence type="ECO:0000256" key="8">
    <source>
        <dbReference type="SAM" id="MobiDB-lite"/>
    </source>
</evidence>
<keyword evidence="6 9" id="KW-0472">Membrane</keyword>
<sequence>MRFSSTQTQSTLQPTSSSVNAPISTLPAPLELPTKDRDASTFSYLLKTGKAYLSFYKTGLKNVYHNFISTRPLQNRIDKLGSGRITPLVAHNAITRSEFQHLMRSRHDTRRIPVFAVVFLIFGEFSPLILPFISSVVPWNCRIPSQLHGDRVKLEKRREEAFGTFDAAAEGVEMRDVDSMRRSELLHVSNVLGITSTKWPGALGLPPTVWVRMRVRRRVEYLEIDDTLLERGGGVDALDGGEELRMAAVERGLDVVDKSDRALREELKHWFAAKERAGGITPALWLTRPSKWLPPAEPSSPAVEAGKRRVYNP</sequence>
<dbReference type="GO" id="GO:0030003">
    <property type="term" value="P:intracellular monoatomic cation homeostasis"/>
    <property type="evidence" value="ECO:0007669"/>
    <property type="project" value="TreeGrafter"/>
</dbReference>
<name>A0A3N4LB57_9PEZI</name>
<evidence type="ECO:0000256" key="7">
    <source>
        <dbReference type="PROSITE-ProRule" id="PRU01094"/>
    </source>
</evidence>
<evidence type="ECO:0000256" key="6">
    <source>
        <dbReference type="ARBA" id="ARBA00023136"/>
    </source>
</evidence>
<dbReference type="InterPro" id="IPR033122">
    <property type="entry name" value="LETM1-like_RBD"/>
</dbReference>
<evidence type="ECO:0000256" key="1">
    <source>
        <dbReference type="ARBA" id="ARBA00004434"/>
    </source>
</evidence>
<evidence type="ECO:0000256" key="4">
    <source>
        <dbReference type="ARBA" id="ARBA00022989"/>
    </source>
</evidence>